<accession>A0A975GUJ9</accession>
<dbReference type="AlphaFoldDB" id="A0A975GUJ9"/>
<protein>
    <submittedName>
        <fullName evidence="1">Uncharacterized protein</fullName>
    </submittedName>
</protein>
<dbReference type="EMBL" id="CP061800">
    <property type="protein sequence ID" value="QTA93912.1"/>
    <property type="molecule type" value="Genomic_DNA"/>
</dbReference>
<evidence type="ECO:0000313" key="2">
    <source>
        <dbReference type="Proteomes" id="UP000663722"/>
    </source>
</evidence>
<evidence type="ECO:0000313" key="1">
    <source>
        <dbReference type="EMBL" id="QTA93912.1"/>
    </source>
</evidence>
<proteinExistence type="predicted"/>
<gene>
    <name evidence="1" type="ORF">dnm_100200</name>
</gene>
<dbReference type="KEGG" id="dmm:dnm_100200"/>
<sequence length="45" mass="5082">MHSGYARNFSGCYKYVALTGPGRYSPISVMIRLFVRTGSKNLIIR</sequence>
<dbReference type="Proteomes" id="UP000663722">
    <property type="component" value="Chromosome"/>
</dbReference>
<reference evidence="1" key="1">
    <citation type="journal article" date="2021" name="Microb. Physiol.">
        <title>Proteogenomic Insights into the Physiology of Marine, Sulfate-Reducing, Filamentous Desulfonema limicola and Desulfonema magnum.</title>
        <authorList>
            <person name="Schnaars V."/>
            <person name="Wohlbrand L."/>
            <person name="Scheve S."/>
            <person name="Hinrichs C."/>
            <person name="Reinhardt R."/>
            <person name="Rabus R."/>
        </authorList>
    </citation>
    <scope>NUCLEOTIDE SEQUENCE</scope>
    <source>
        <strain evidence="1">4be13</strain>
    </source>
</reference>
<organism evidence="1 2">
    <name type="scientific">Desulfonema magnum</name>
    <dbReference type="NCBI Taxonomy" id="45655"/>
    <lineage>
        <taxon>Bacteria</taxon>
        <taxon>Pseudomonadati</taxon>
        <taxon>Thermodesulfobacteriota</taxon>
        <taxon>Desulfobacteria</taxon>
        <taxon>Desulfobacterales</taxon>
        <taxon>Desulfococcaceae</taxon>
        <taxon>Desulfonema</taxon>
    </lineage>
</organism>
<name>A0A975GUJ9_9BACT</name>
<keyword evidence="2" id="KW-1185">Reference proteome</keyword>